<gene>
    <name evidence="2" type="ORF">ACFO4E_17430</name>
</gene>
<dbReference type="RefSeq" id="WP_378576123.1">
    <property type="nucleotide sequence ID" value="NZ_JBHSFQ010000017.1"/>
</dbReference>
<evidence type="ECO:0000313" key="2">
    <source>
        <dbReference type="EMBL" id="MFC4563651.1"/>
    </source>
</evidence>
<sequence>MTNRNGSPSLGRLLTYAAACGAAAGLLALLAVQAVVWLLPPAPGVIGANIGLGMAALAAQPVVSSLLAWAGLRLLGVPSAGWSALVAMLFYAVFLLTVMTSELGSALPLALENPLAAMVAYAVLEGALPMLVATMAGTACLRALGRRPAAGPAAEGP</sequence>
<protein>
    <submittedName>
        <fullName evidence="2">Uncharacterized protein</fullName>
    </submittedName>
</protein>
<organism evidence="2 3">
    <name type="scientific">Nocardiopsis mangrovi</name>
    <dbReference type="NCBI Taxonomy" id="1179818"/>
    <lineage>
        <taxon>Bacteria</taxon>
        <taxon>Bacillati</taxon>
        <taxon>Actinomycetota</taxon>
        <taxon>Actinomycetes</taxon>
        <taxon>Streptosporangiales</taxon>
        <taxon>Nocardiopsidaceae</taxon>
        <taxon>Nocardiopsis</taxon>
    </lineage>
</organism>
<dbReference type="EMBL" id="JBHSFQ010000017">
    <property type="protein sequence ID" value="MFC4563651.1"/>
    <property type="molecule type" value="Genomic_DNA"/>
</dbReference>
<keyword evidence="1" id="KW-0812">Transmembrane</keyword>
<keyword evidence="1" id="KW-1133">Transmembrane helix</keyword>
<feature type="transmembrane region" description="Helical" evidence="1">
    <location>
        <begin position="45"/>
        <end position="68"/>
    </location>
</feature>
<proteinExistence type="predicted"/>
<feature type="transmembrane region" description="Helical" evidence="1">
    <location>
        <begin position="13"/>
        <end position="39"/>
    </location>
</feature>
<evidence type="ECO:0000256" key="1">
    <source>
        <dbReference type="SAM" id="Phobius"/>
    </source>
</evidence>
<keyword evidence="3" id="KW-1185">Reference proteome</keyword>
<name>A0ABV9DXZ8_9ACTN</name>
<dbReference type="Proteomes" id="UP001595923">
    <property type="component" value="Unassembled WGS sequence"/>
</dbReference>
<reference evidence="3" key="1">
    <citation type="journal article" date="2019" name="Int. J. Syst. Evol. Microbiol.">
        <title>The Global Catalogue of Microorganisms (GCM) 10K type strain sequencing project: providing services to taxonomists for standard genome sequencing and annotation.</title>
        <authorList>
            <consortium name="The Broad Institute Genomics Platform"/>
            <consortium name="The Broad Institute Genome Sequencing Center for Infectious Disease"/>
            <person name="Wu L."/>
            <person name="Ma J."/>
        </authorList>
    </citation>
    <scope>NUCLEOTIDE SEQUENCE [LARGE SCALE GENOMIC DNA]</scope>
    <source>
        <strain evidence="3">XZYJ18</strain>
    </source>
</reference>
<evidence type="ECO:0000313" key="3">
    <source>
        <dbReference type="Proteomes" id="UP001595923"/>
    </source>
</evidence>
<feature type="transmembrane region" description="Helical" evidence="1">
    <location>
        <begin position="80"/>
        <end position="99"/>
    </location>
</feature>
<keyword evidence="1" id="KW-0472">Membrane</keyword>
<feature type="transmembrane region" description="Helical" evidence="1">
    <location>
        <begin position="119"/>
        <end position="141"/>
    </location>
</feature>
<accession>A0ABV9DXZ8</accession>
<comment type="caution">
    <text evidence="2">The sequence shown here is derived from an EMBL/GenBank/DDBJ whole genome shotgun (WGS) entry which is preliminary data.</text>
</comment>